<gene>
    <name evidence="2" type="ORF">F4V44_06805</name>
</gene>
<dbReference type="AlphaFoldDB" id="A0A5J5I0J8"/>
<dbReference type="SUPFAM" id="SSF53213">
    <property type="entry name" value="LigB-like"/>
    <property type="match status" value="1"/>
</dbReference>
<evidence type="ECO:0000259" key="1">
    <source>
        <dbReference type="Pfam" id="PF02900"/>
    </source>
</evidence>
<protein>
    <recommendedName>
        <fullName evidence="1">Extradiol ring-cleavage dioxygenase class III enzyme subunit B domain-containing protein</fullName>
    </recommendedName>
</protein>
<dbReference type="Gene3D" id="3.40.830.10">
    <property type="entry name" value="LigB-like"/>
    <property type="match status" value="1"/>
</dbReference>
<dbReference type="RefSeq" id="WP_150439247.1">
    <property type="nucleotide sequence ID" value="NZ_VYKL01000014.1"/>
</dbReference>
<organism evidence="2 3">
    <name type="scientific">Niallia endozanthoxylica</name>
    <dbReference type="NCBI Taxonomy" id="2036016"/>
    <lineage>
        <taxon>Bacteria</taxon>
        <taxon>Bacillati</taxon>
        <taxon>Bacillota</taxon>
        <taxon>Bacilli</taxon>
        <taxon>Bacillales</taxon>
        <taxon>Bacillaceae</taxon>
        <taxon>Niallia</taxon>
    </lineage>
</organism>
<proteinExistence type="predicted"/>
<evidence type="ECO:0000313" key="3">
    <source>
        <dbReference type="Proteomes" id="UP000326671"/>
    </source>
</evidence>
<dbReference type="GO" id="GO:0016702">
    <property type="term" value="F:oxidoreductase activity, acting on single donors with incorporation of molecular oxygen, incorporation of two atoms of oxygen"/>
    <property type="evidence" value="ECO:0007669"/>
    <property type="project" value="UniProtKB-ARBA"/>
</dbReference>
<keyword evidence="3" id="KW-1185">Reference proteome</keyword>
<dbReference type="InterPro" id="IPR004183">
    <property type="entry name" value="Xdiol_dOase_suB"/>
</dbReference>
<dbReference type="Proteomes" id="UP000326671">
    <property type="component" value="Unassembled WGS sequence"/>
</dbReference>
<feature type="domain" description="Extradiol ring-cleavage dioxygenase class III enzyme subunit B" evidence="1">
    <location>
        <begin position="141"/>
        <end position="313"/>
    </location>
</feature>
<name>A0A5J5I0J8_9BACI</name>
<evidence type="ECO:0000313" key="2">
    <source>
        <dbReference type="EMBL" id="KAA9027019.1"/>
    </source>
</evidence>
<comment type="caution">
    <text evidence="2">The sequence shown here is derived from an EMBL/GenBank/DDBJ whole genome shotgun (WGS) entry which is preliminary data.</text>
</comment>
<dbReference type="EMBL" id="VYKL01000014">
    <property type="protein sequence ID" value="KAA9027019.1"/>
    <property type="molecule type" value="Genomic_DNA"/>
</dbReference>
<dbReference type="Pfam" id="PF02900">
    <property type="entry name" value="LigB"/>
    <property type="match status" value="1"/>
</dbReference>
<reference evidence="2 3" key="1">
    <citation type="submission" date="2019-09" db="EMBL/GenBank/DDBJ databases">
        <title>Whole genome sequences of isolates from the Mars Exploration Rovers.</title>
        <authorList>
            <person name="Seuylemezian A."/>
            <person name="Vaishampayan P."/>
        </authorList>
    </citation>
    <scope>NUCLEOTIDE SEQUENCE [LARGE SCALE GENOMIC DNA]</scope>
    <source>
        <strain evidence="2 3">MER_TA_151</strain>
    </source>
</reference>
<dbReference type="OrthoDB" id="159752at2"/>
<dbReference type="GO" id="GO:0008198">
    <property type="term" value="F:ferrous iron binding"/>
    <property type="evidence" value="ECO:0007669"/>
    <property type="project" value="InterPro"/>
</dbReference>
<accession>A0A5J5I0J8</accession>
<sequence length="320" mass="35840">MAKIVLGIGSSHSPQVSSPAEVWSMHADRDRLNPETNFEERSQELAATLEEHLDPKLWQEKYEMCNAAVNHLNKEILAADPDILVVIGDDQEELFMNEAKPTFGVFNGTELKDFPVKLDDLHPSLRPVIWAWHTTENTDIYPTESGLGNHIIEQMMLDGFDVSQSTTQVEGRSIGHAYTFVRRRLLSNKTIPMVPIFVNCFFPPNKPTPARCYEFGKALRKAIESWGEDKRVVIIGSGGLSHFKLDEKLDEVVIDGLKRGDEEVLKSIPREKLEGASGEILNWIVAAGALEDKKVEYLEYVAGYRSPAGTGVGMTFAVWK</sequence>